<evidence type="ECO:0000256" key="10">
    <source>
        <dbReference type="RuleBase" id="RU003355"/>
    </source>
</evidence>
<evidence type="ECO:0000256" key="4">
    <source>
        <dbReference type="ARBA" id="ARBA00022670"/>
    </source>
</evidence>
<dbReference type="Gene3D" id="2.60.40.10">
    <property type="entry name" value="Immunoglobulins"/>
    <property type="match status" value="1"/>
</dbReference>
<protein>
    <submittedName>
        <fullName evidence="16">Subtilisin-like protease</fullName>
    </submittedName>
</protein>
<dbReference type="InterPro" id="IPR023827">
    <property type="entry name" value="Peptidase_S8_Asp-AS"/>
</dbReference>
<keyword evidence="2" id="KW-0134">Cell wall</keyword>
<evidence type="ECO:0000256" key="2">
    <source>
        <dbReference type="ARBA" id="ARBA00022512"/>
    </source>
</evidence>
<keyword evidence="7 9" id="KW-0720">Serine protease</keyword>
<dbReference type="OrthoDB" id="206201at2759"/>
<evidence type="ECO:0000313" key="17">
    <source>
        <dbReference type="Proteomes" id="UP000256964"/>
    </source>
</evidence>
<dbReference type="PROSITE" id="PS00138">
    <property type="entry name" value="SUBTILASE_SER"/>
    <property type="match status" value="1"/>
</dbReference>
<dbReference type="GO" id="GO:0016020">
    <property type="term" value="C:membrane"/>
    <property type="evidence" value="ECO:0007669"/>
    <property type="project" value="InterPro"/>
</dbReference>
<evidence type="ECO:0000256" key="6">
    <source>
        <dbReference type="ARBA" id="ARBA00022801"/>
    </source>
</evidence>
<evidence type="ECO:0000256" key="3">
    <source>
        <dbReference type="ARBA" id="ARBA00022525"/>
    </source>
</evidence>
<dbReference type="GO" id="GO:0005615">
    <property type="term" value="C:extracellular space"/>
    <property type="evidence" value="ECO:0007669"/>
    <property type="project" value="TreeGrafter"/>
</dbReference>
<dbReference type="InterPro" id="IPR023828">
    <property type="entry name" value="Peptidase_S8_Ser-AS"/>
</dbReference>
<dbReference type="InterPro" id="IPR050131">
    <property type="entry name" value="Peptidase_S8_subtilisin-like"/>
</dbReference>
<evidence type="ECO:0000256" key="11">
    <source>
        <dbReference type="SAM" id="MobiDB-lite"/>
    </source>
</evidence>
<evidence type="ECO:0000256" key="12">
    <source>
        <dbReference type="SAM" id="SignalP"/>
    </source>
</evidence>
<dbReference type="PANTHER" id="PTHR43806:SF66">
    <property type="entry name" value="SERIN ENDOPEPTIDASE"/>
    <property type="match status" value="1"/>
</dbReference>
<evidence type="ECO:0000256" key="8">
    <source>
        <dbReference type="PIRSR" id="PIRSR615500-1"/>
    </source>
</evidence>
<dbReference type="CDD" id="cd02124">
    <property type="entry name" value="PA_PoS1_like"/>
    <property type="match status" value="1"/>
</dbReference>
<evidence type="ECO:0000256" key="5">
    <source>
        <dbReference type="ARBA" id="ARBA00022729"/>
    </source>
</evidence>
<dbReference type="Gene3D" id="3.40.50.200">
    <property type="entry name" value="Peptidase S8/S53 domain"/>
    <property type="match status" value="1"/>
</dbReference>
<dbReference type="PANTHER" id="PTHR43806">
    <property type="entry name" value="PEPTIDASE S8"/>
    <property type="match status" value="1"/>
</dbReference>
<dbReference type="InterPro" id="IPR010435">
    <property type="entry name" value="C5a/SBT2-like_Fn3"/>
</dbReference>
<dbReference type="EMBL" id="KZ857383">
    <property type="protein sequence ID" value="RDX54841.1"/>
    <property type="molecule type" value="Genomic_DNA"/>
</dbReference>
<organism evidence="16 17">
    <name type="scientific">Lentinus brumalis</name>
    <dbReference type="NCBI Taxonomy" id="2498619"/>
    <lineage>
        <taxon>Eukaryota</taxon>
        <taxon>Fungi</taxon>
        <taxon>Dikarya</taxon>
        <taxon>Basidiomycota</taxon>
        <taxon>Agaricomycotina</taxon>
        <taxon>Agaricomycetes</taxon>
        <taxon>Polyporales</taxon>
        <taxon>Polyporaceae</taxon>
        <taxon>Lentinus</taxon>
    </lineage>
</organism>
<keyword evidence="3" id="KW-0964">Secreted</keyword>
<dbReference type="InterPro" id="IPR013783">
    <property type="entry name" value="Ig-like_fold"/>
</dbReference>
<evidence type="ECO:0000259" key="14">
    <source>
        <dbReference type="Pfam" id="PF02225"/>
    </source>
</evidence>
<proteinExistence type="inferred from homology"/>
<dbReference type="GO" id="GO:0004252">
    <property type="term" value="F:serine-type endopeptidase activity"/>
    <property type="evidence" value="ECO:0007669"/>
    <property type="project" value="UniProtKB-UniRule"/>
</dbReference>
<dbReference type="InterPro" id="IPR022398">
    <property type="entry name" value="Peptidase_S8_His-AS"/>
</dbReference>
<keyword evidence="5 12" id="KW-0732">Signal</keyword>
<dbReference type="Pfam" id="PF00082">
    <property type="entry name" value="Peptidase_S8"/>
    <property type="match status" value="1"/>
</dbReference>
<feature type="domain" description="PA" evidence="14">
    <location>
        <begin position="408"/>
        <end position="479"/>
    </location>
</feature>
<dbReference type="PROSITE" id="PS00137">
    <property type="entry name" value="SUBTILASE_HIS"/>
    <property type="match status" value="1"/>
</dbReference>
<feature type="region of interest" description="Disordered" evidence="11">
    <location>
        <begin position="867"/>
        <end position="888"/>
    </location>
</feature>
<feature type="domain" description="Peptidase S8/S53" evidence="13">
    <location>
        <begin position="168"/>
        <end position="601"/>
    </location>
</feature>
<keyword evidence="6 9" id="KW-0378">Hydrolase</keyword>
<name>A0A371DQP7_9APHY</name>
<dbReference type="InterPro" id="IPR046450">
    <property type="entry name" value="PA_dom_sf"/>
</dbReference>
<dbReference type="Gene3D" id="3.50.30.30">
    <property type="match status" value="1"/>
</dbReference>
<dbReference type="InterPro" id="IPR036852">
    <property type="entry name" value="Peptidase_S8/S53_dom_sf"/>
</dbReference>
<dbReference type="Pfam" id="PF06280">
    <property type="entry name" value="fn3_5"/>
    <property type="match status" value="1"/>
</dbReference>
<dbReference type="AlphaFoldDB" id="A0A371DQP7"/>
<comment type="similarity">
    <text evidence="1 9 10">Belongs to the peptidase S8 family.</text>
</comment>
<feature type="active site" description="Charge relay system" evidence="8 9">
    <location>
        <position position="556"/>
    </location>
</feature>
<evidence type="ECO:0000256" key="7">
    <source>
        <dbReference type="ARBA" id="ARBA00022825"/>
    </source>
</evidence>
<feature type="signal peptide" evidence="12">
    <location>
        <begin position="1"/>
        <end position="21"/>
    </location>
</feature>
<gene>
    <name evidence="16" type="ORF">OH76DRAFT_1339927</name>
</gene>
<feature type="chain" id="PRO_5016926537" evidence="12">
    <location>
        <begin position="22"/>
        <end position="931"/>
    </location>
</feature>
<reference evidence="16 17" key="1">
    <citation type="journal article" date="2018" name="Biotechnol. Biofuels">
        <title>Integrative visual omics of the white-rot fungus Polyporus brumalis exposes the biotechnological potential of its oxidative enzymes for delignifying raw plant biomass.</title>
        <authorList>
            <person name="Miyauchi S."/>
            <person name="Rancon A."/>
            <person name="Drula E."/>
            <person name="Hage H."/>
            <person name="Chaduli D."/>
            <person name="Favel A."/>
            <person name="Grisel S."/>
            <person name="Henrissat B."/>
            <person name="Herpoel-Gimbert I."/>
            <person name="Ruiz-Duenas F.J."/>
            <person name="Chevret D."/>
            <person name="Hainaut M."/>
            <person name="Lin J."/>
            <person name="Wang M."/>
            <person name="Pangilinan J."/>
            <person name="Lipzen A."/>
            <person name="Lesage-Meessen L."/>
            <person name="Navarro D."/>
            <person name="Riley R."/>
            <person name="Grigoriev I.V."/>
            <person name="Zhou S."/>
            <person name="Raouche S."/>
            <person name="Rosso M.N."/>
        </authorList>
    </citation>
    <scope>NUCLEOTIDE SEQUENCE [LARGE SCALE GENOMIC DNA]</scope>
    <source>
        <strain evidence="16 17">BRFM 1820</strain>
    </source>
</reference>
<dbReference type="Proteomes" id="UP000256964">
    <property type="component" value="Unassembled WGS sequence"/>
</dbReference>
<evidence type="ECO:0000256" key="1">
    <source>
        <dbReference type="ARBA" id="ARBA00011073"/>
    </source>
</evidence>
<dbReference type="InterPro" id="IPR015500">
    <property type="entry name" value="Peptidase_S8_subtilisin-rel"/>
</dbReference>
<dbReference type="InterPro" id="IPR003137">
    <property type="entry name" value="PA_domain"/>
</dbReference>
<dbReference type="InterPro" id="IPR034187">
    <property type="entry name" value="Peptidases_S8_5"/>
</dbReference>
<keyword evidence="4 9" id="KW-0645">Protease</keyword>
<evidence type="ECO:0000259" key="13">
    <source>
        <dbReference type="Pfam" id="PF00082"/>
    </source>
</evidence>
<dbReference type="PROSITE" id="PS51892">
    <property type="entry name" value="SUBTILASE"/>
    <property type="match status" value="1"/>
</dbReference>
<keyword evidence="17" id="KW-1185">Reference proteome</keyword>
<evidence type="ECO:0000313" key="16">
    <source>
        <dbReference type="EMBL" id="RDX54841.1"/>
    </source>
</evidence>
<feature type="domain" description="C5a peptidase/Subtilisin-like protease SBT2-like Fn3-like" evidence="15">
    <location>
        <begin position="636"/>
        <end position="739"/>
    </location>
</feature>
<dbReference type="SUPFAM" id="SSF52025">
    <property type="entry name" value="PA domain"/>
    <property type="match status" value="1"/>
</dbReference>
<dbReference type="SUPFAM" id="SSF52743">
    <property type="entry name" value="Subtilisin-like"/>
    <property type="match status" value="1"/>
</dbReference>
<dbReference type="STRING" id="139420.A0A371DQP7"/>
<dbReference type="PRINTS" id="PR00723">
    <property type="entry name" value="SUBTILISIN"/>
</dbReference>
<evidence type="ECO:0000256" key="9">
    <source>
        <dbReference type="PROSITE-ProRule" id="PRU01240"/>
    </source>
</evidence>
<evidence type="ECO:0000259" key="15">
    <source>
        <dbReference type="Pfam" id="PF06280"/>
    </source>
</evidence>
<dbReference type="PROSITE" id="PS00136">
    <property type="entry name" value="SUBTILASE_ASP"/>
    <property type="match status" value="1"/>
</dbReference>
<feature type="active site" description="Charge relay system" evidence="8 9">
    <location>
        <position position="244"/>
    </location>
</feature>
<sequence length="931" mass="98256">MAPNMVSVLFSLLAATGFALAAKFSPSSVSRVTSGFGNTLPNKFIVEVDDASNIPGKRALETRSAHEIVYESLRERDLGFKVDKEFNSPGLFLGSVLTLDTHVRMTCQDAAKVLDIPGVKAIRPVTLIPAPKYLHVVTGPDDPQIPPDSESTHILTGVDKLHAQGLFGKGIKIGIIDTGIDYTNPFLGGAFGPGNKVIGGFDFVGDAYGECFEHPSRTARCSRCFVGTNTPVPDSDPLDQCNGHGTHVGGIIGADPVNPFNISGVASQASINAYRVFGCSGSVTDDVLLEALLQGVKDGNNILTMSLGGPDGWTEGTTSVVSSRIAASGRIVTIAAAGNDGAKGSWYTSGPGNGINAISVASLDNTVIPLQNATVHGVVHDPITYFDALPLPVNGTLPLFATSNDTTVVDDACDPLPDDTPDLSGFVVLVRRGTCTFVQKLTNIAAKGGNVTLIYDNGSGFQDISVDNFTAVLIQAPDGEFLAEQFAAGAPVAISFPQSGASFQFPDPDGGLISSFTSYGPTNDFFFKPAVAAPGGNILSTFPVPLGSFAVLSGTSMATPFMAGVSALLFEARGTSAETGKIARSLFESTAQRVASSHTDGDPLQTVTQQGAGLVDAFRAIHAEVLVSPTELITNDTAHFRGVQTFTVKNTGKARKTFKLTHIPAGTAITVQPGSIFPADGPVPLDATAATVSFSPKSFTVNPGQTQTVTVFITPPKGLDAKTFPVFSGFIELANGNERFQVTYLGLANSLKNMPVVDNTNVFFGVNLPTMVDPDGNFFSTPENFTFAGDDFPSVLMRLNFGTSTLRFDLVDSNIRLNTTLNTREVEEAETHVFERSVFSFPHNPGQGTFAKVKILGTLFEADFQPRNSDQDDGTGFNELSIPSPQFANGTTIPNGSYRILLRALKVTGDPTKEEDFESWLSPVLGFEVPS</sequence>
<dbReference type="InterPro" id="IPR000209">
    <property type="entry name" value="Peptidase_S8/S53_dom"/>
</dbReference>
<dbReference type="CDD" id="cd07489">
    <property type="entry name" value="Peptidases_S8_5"/>
    <property type="match status" value="1"/>
</dbReference>
<feature type="active site" description="Charge relay system" evidence="8 9">
    <location>
        <position position="177"/>
    </location>
</feature>
<dbReference type="GO" id="GO:0006508">
    <property type="term" value="P:proteolysis"/>
    <property type="evidence" value="ECO:0007669"/>
    <property type="project" value="UniProtKB-KW"/>
</dbReference>
<dbReference type="Pfam" id="PF02225">
    <property type="entry name" value="PA"/>
    <property type="match status" value="1"/>
</dbReference>
<accession>A0A371DQP7</accession>